<protein>
    <submittedName>
        <fullName evidence="1">Uncharacterized protein</fullName>
    </submittedName>
</protein>
<dbReference type="Proteomes" id="UP000612282">
    <property type="component" value="Unassembled WGS sequence"/>
</dbReference>
<comment type="caution">
    <text evidence="1">The sequence shown here is derived from an EMBL/GenBank/DDBJ whole genome shotgun (WGS) entry which is preliminary data.</text>
</comment>
<gene>
    <name evidence="1" type="ORF">Aco03nite_039810</name>
</gene>
<evidence type="ECO:0000313" key="2">
    <source>
        <dbReference type="Proteomes" id="UP000612282"/>
    </source>
</evidence>
<organism evidence="1 2">
    <name type="scientific">Actinoplanes couchii</name>
    <dbReference type="NCBI Taxonomy" id="403638"/>
    <lineage>
        <taxon>Bacteria</taxon>
        <taxon>Bacillati</taxon>
        <taxon>Actinomycetota</taxon>
        <taxon>Actinomycetes</taxon>
        <taxon>Micromonosporales</taxon>
        <taxon>Micromonosporaceae</taxon>
        <taxon>Actinoplanes</taxon>
    </lineage>
</organism>
<dbReference type="EMBL" id="BOMG01000051">
    <property type="protein sequence ID" value="GID55577.1"/>
    <property type="molecule type" value="Genomic_DNA"/>
</dbReference>
<reference evidence="1 2" key="1">
    <citation type="submission" date="2021-01" db="EMBL/GenBank/DDBJ databases">
        <title>Whole genome shotgun sequence of Actinoplanes couchii NBRC 106145.</title>
        <authorList>
            <person name="Komaki H."/>
            <person name="Tamura T."/>
        </authorList>
    </citation>
    <scope>NUCLEOTIDE SEQUENCE [LARGE SCALE GENOMIC DNA]</scope>
    <source>
        <strain evidence="1 2">NBRC 106145</strain>
    </source>
</reference>
<keyword evidence="2" id="KW-1185">Reference proteome</keyword>
<name>A0ABQ3XAN6_9ACTN</name>
<proteinExistence type="predicted"/>
<accession>A0ABQ3XAN6</accession>
<evidence type="ECO:0000313" key="1">
    <source>
        <dbReference type="EMBL" id="GID55577.1"/>
    </source>
</evidence>
<sequence>MGVQALGSQSARTSTGVVVSSVDRENLRADYRGRTMPVPVDQGLGSIGVYLHRTPLWDDGEPVAADDLTVIREAVVDVLRFWGFDTEFVELGG</sequence>